<organism evidence="1 2">
    <name type="scientific">Ceutorhynchus assimilis</name>
    <name type="common">cabbage seed weevil</name>
    <dbReference type="NCBI Taxonomy" id="467358"/>
    <lineage>
        <taxon>Eukaryota</taxon>
        <taxon>Metazoa</taxon>
        <taxon>Ecdysozoa</taxon>
        <taxon>Arthropoda</taxon>
        <taxon>Hexapoda</taxon>
        <taxon>Insecta</taxon>
        <taxon>Pterygota</taxon>
        <taxon>Neoptera</taxon>
        <taxon>Endopterygota</taxon>
        <taxon>Coleoptera</taxon>
        <taxon>Polyphaga</taxon>
        <taxon>Cucujiformia</taxon>
        <taxon>Curculionidae</taxon>
        <taxon>Ceutorhynchinae</taxon>
        <taxon>Ceutorhynchus</taxon>
    </lineage>
</organism>
<dbReference type="PANTHER" id="PTHR35450">
    <property type="entry name" value="REVERSE TRANSCRIPTASE DOMAIN-CONTAINING PROTEIN"/>
    <property type="match status" value="1"/>
</dbReference>
<protein>
    <submittedName>
        <fullName evidence="1">Uncharacterized protein</fullName>
    </submittedName>
</protein>
<keyword evidence="2" id="KW-1185">Reference proteome</keyword>
<reference evidence="1" key="1">
    <citation type="submission" date="2022-01" db="EMBL/GenBank/DDBJ databases">
        <authorList>
            <person name="King R."/>
        </authorList>
    </citation>
    <scope>NUCLEOTIDE SEQUENCE</scope>
</reference>
<dbReference type="OrthoDB" id="5962029at2759"/>
<gene>
    <name evidence="1" type="ORF">CEUTPL_LOCUS14088</name>
</gene>
<dbReference type="EMBL" id="OU892285">
    <property type="protein sequence ID" value="CAG9773702.1"/>
    <property type="molecule type" value="Genomic_DNA"/>
</dbReference>
<accession>A0A9N9N218</accession>
<proteinExistence type="predicted"/>
<dbReference type="Proteomes" id="UP001152799">
    <property type="component" value="Chromosome 9"/>
</dbReference>
<evidence type="ECO:0000313" key="1">
    <source>
        <dbReference type="EMBL" id="CAG9773702.1"/>
    </source>
</evidence>
<dbReference type="PANTHER" id="PTHR35450:SF2">
    <property type="entry name" value="REVERSE TRANSCRIPTASE DOMAIN-CONTAINING PROTEIN"/>
    <property type="match status" value="1"/>
</dbReference>
<name>A0A9N9N218_9CUCU</name>
<sequence length="160" mass="18599">MKQAIATDLCRVCNLKPETIQHITTACSVIAPKEYLNRHNDVAKIVHSHLCHKSHLIKEIPPYYKYNPSSVIENESTKIYWDTLIVTDKQILHNKPDILYINKTGKYAFVIDFAVPADSNIINAYTAKVTKYQDLLYELKRIYDLKKIEVCHRFSRKTTC</sequence>
<evidence type="ECO:0000313" key="2">
    <source>
        <dbReference type="Proteomes" id="UP001152799"/>
    </source>
</evidence>
<dbReference type="AlphaFoldDB" id="A0A9N9N218"/>